<dbReference type="GO" id="GO:0004252">
    <property type="term" value="F:serine-type endopeptidase activity"/>
    <property type="evidence" value="ECO:0007669"/>
    <property type="project" value="InterPro"/>
</dbReference>
<dbReference type="Ensembl" id="ENSSLDT00000003202.1">
    <property type="protein sequence ID" value="ENSSLDP00000003090.1"/>
    <property type="gene ID" value="ENSSLDG00000002453.1"/>
</dbReference>
<dbReference type="Pfam" id="PF00089">
    <property type="entry name" value="Trypsin"/>
    <property type="match status" value="1"/>
</dbReference>
<dbReference type="SUPFAM" id="SSF50494">
    <property type="entry name" value="Trypsin-like serine proteases"/>
    <property type="match status" value="1"/>
</dbReference>
<protein>
    <recommendedName>
        <fullName evidence="1">Peptidase S1 domain-containing protein</fullName>
    </recommendedName>
</protein>
<reference evidence="2" key="2">
    <citation type="submission" date="2025-09" db="UniProtKB">
        <authorList>
            <consortium name="Ensembl"/>
        </authorList>
    </citation>
    <scope>IDENTIFICATION</scope>
</reference>
<dbReference type="AlphaFoldDB" id="A0A3B4WGP1"/>
<dbReference type="InterPro" id="IPR018114">
    <property type="entry name" value="TRYPSIN_HIS"/>
</dbReference>
<dbReference type="PROSITE" id="PS00134">
    <property type="entry name" value="TRYPSIN_HIS"/>
    <property type="match status" value="1"/>
</dbReference>
<accession>A0A3B4WGP1</accession>
<dbReference type="GO" id="GO:0006508">
    <property type="term" value="P:proteolysis"/>
    <property type="evidence" value="ECO:0007669"/>
    <property type="project" value="InterPro"/>
</dbReference>
<evidence type="ECO:0000313" key="2">
    <source>
        <dbReference type="Ensembl" id="ENSSLDP00000003090.1"/>
    </source>
</evidence>
<dbReference type="GeneTree" id="ENSGT00940000178569"/>
<evidence type="ECO:0000313" key="3">
    <source>
        <dbReference type="Proteomes" id="UP000261360"/>
    </source>
</evidence>
<organism evidence="2 3">
    <name type="scientific">Seriola lalandi dorsalis</name>
    <dbReference type="NCBI Taxonomy" id="1841481"/>
    <lineage>
        <taxon>Eukaryota</taxon>
        <taxon>Metazoa</taxon>
        <taxon>Chordata</taxon>
        <taxon>Craniata</taxon>
        <taxon>Vertebrata</taxon>
        <taxon>Euteleostomi</taxon>
        <taxon>Actinopterygii</taxon>
        <taxon>Neopterygii</taxon>
        <taxon>Teleostei</taxon>
        <taxon>Neoteleostei</taxon>
        <taxon>Acanthomorphata</taxon>
        <taxon>Carangaria</taxon>
        <taxon>Carangiformes</taxon>
        <taxon>Carangidae</taxon>
        <taxon>Seriola</taxon>
    </lineage>
</organism>
<sequence length="148" mass="15833">MDLNLTGVLSFHMVCAPLPSGAASGAIEKRIVGSQDCETDRQYHVEIESVQGGKSCGGSLLNTRWVITASHCAGHFTACEEQHCGTQCPANASAGQRRTNSADHLSQSGEGTSATRKKLKLKTSLSFCFKWFKRLEPTAAVTVNCDSI</sequence>
<dbReference type="InterPro" id="IPR001254">
    <property type="entry name" value="Trypsin_dom"/>
</dbReference>
<evidence type="ECO:0000259" key="1">
    <source>
        <dbReference type="Pfam" id="PF00089"/>
    </source>
</evidence>
<dbReference type="Gene3D" id="2.40.10.10">
    <property type="entry name" value="Trypsin-like serine proteases"/>
    <property type="match status" value="1"/>
</dbReference>
<dbReference type="InterPro" id="IPR009003">
    <property type="entry name" value="Peptidase_S1_PA"/>
</dbReference>
<dbReference type="STRING" id="1841481.ENSSLDP00000003090"/>
<dbReference type="InterPro" id="IPR043504">
    <property type="entry name" value="Peptidase_S1_PA_chymotrypsin"/>
</dbReference>
<keyword evidence="3" id="KW-1185">Reference proteome</keyword>
<feature type="domain" description="Peptidase S1" evidence="1">
    <location>
        <begin position="31"/>
        <end position="75"/>
    </location>
</feature>
<reference evidence="2" key="1">
    <citation type="submission" date="2025-08" db="UniProtKB">
        <authorList>
            <consortium name="Ensembl"/>
        </authorList>
    </citation>
    <scope>IDENTIFICATION</scope>
</reference>
<proteinExistence type="predicted"/>
<dbReference type="Proteomes" id="UP000261360">
    <property type="component" value="Unplaced"/>
</dbReference>
<name>A0A3B4WGP1_SERLL</name>